<dbReference type="NCBIfam" id="TIGR03588">
    <property type="entry name" value="PseC"/>
    <property type="match status" value="1"/>
</dbReference>
<dbReference type="InterPro" id="IPR015424">
    <property type="entry name" value="PyrdxlP-dep_Trfase"/>
</dbReference>
<feature type="modified residue" description="N6-(pyridoxal phosphate)lysine" evidence="2">
    <location>
        <position position="193"/>
    </location>
</feature>
<reference evidence="4 5" key="2">
    <citation type="submission" date="2016-08" db="EMBL/GenBank/DDBJ databases">
        <title>Orenia metallireducens sp. nov. strain Z6, a Novel Metal-reducing Firmicute from the Deep Subsurface.</title>
        <authorList>
            <person name="Maxim B.I."/>
            <person name="Kenneth K."/>
            <person name="Flynn T.M."/>
            <person name="Oloughlin E.J."/>
            <person name="Locke R.A."/>
            <person name="Weber J.R."/>
            <person name="Egan S.M."/>
            <person name="Mackie R.I."/>
            <person name="Cann I.K."/>
        </authorList>
    </citation>
    <scope>NUCLEOTIDE SEQUENCE [LARGE SCALE GENOMIC DNA]</scope>
    <source>
        <strain evidence="4 5">Z6</strain>
    </source>
</reference>
<gene>
    <name evidence="4" type="ORF">U472_03515</name>
</gene>
<dbReference type="Gene3D" id="3.90.1150.10">
    <property type="entry name" value="Aspartate Aminotransferase, domain 1"/>
    <property type="match status" value="1"/>
</dbReference>
<proteinExistence type="inferred from homology"/>
<dbReference type="InterPro" id="IPR000653">
    <property type="entry name" value="DegT/StrS_aminotransferase"/>
</dbReference>
<dbReference type="Pfam" id="PF01041">
    <property type="entry name" value="DegT_DnrJ_EryC1"/>
    <property type="match status" value="1"/>
</dbReference>
<evidence type="ECO:0000256" key="2">
    <source>
        <dbReference type="PIRSR" id="PIRSR000390-2"/>
    </source>
</evidence>
<dbReference type="Gene3D" id="3.40.640.10">
    <property type="entry name" value="Type I PLP-dependent aspartate aminotransferase-like (Major domain)"/>
    <property type="match status" value="1"/>
</dbReference>
<evidence type="ECO:0000313" key="5">
    <source>
        <dbReference type="Proteomes" id="UP000093514"/>
    </source>
</evidence>
<dbReference type="InterPro" id="IPR015422">
    <property type="entry name" value="PyrdxlP-dep_Trfase_small"/>
</dbReference>
<dbReference type="PIRSF" id="PIRSF000390">
    <property type="entry name" value="PLP_StrS"/>
    <property type="match status" value="1"/>
</dbReference>
<name>A0A1C0AB90_9FIRM</name>
<dbReference type="EMBL" id="LWDV01000007">
    <property type="protein sequence ID" value="OCL27630.1"/>
    <property type="molecule type" value="Genomic_DNA"/>
</dbReference>
<reference evidence="5" key="1">
    <citation type="submission" date="2016-07" db="EMBL/GenBank/DDBJ databases">
        <authorList>
            <person name="Florea S."/>
            <person name="Webb J.S."/>
            <person name="Jaromczyk J."/>
            <person name="Schardl C.L."/>
        </authorList>
    </citation>
    <scope>NUCLEOTIDE SEQUENCE [LARGE SCALE GENOMIC DNA]</scope>
    <source>
        <strain evidence="5">Z6</strain>
    </source>
</reference>
<dbReference type="PANTHER" id="PTHR30244">
    <property type="entry name" value="TRANSAMINASE"/>
    <property type="match status" value="1"/>
</dbReference>
<dbReference type="Proteomes" id="UP000093514">
    <property type="component" value="Unassembled WGS sequence"/>
</dbReference>
<organism evidence="4 5">
    <name type="scientific">Orenia metallireducens</name>
    <dbReference type="NCBI Taxonomy" id="1413210"/>
    <lineage>
        <taxon>Bacteria</taxon>
        <taxon>Bacillati</taxon>
        <taxon>Bacillota</taxon>
        <taxon>Clostridia</taxon>
        <taxon>Halanaerobiales</taxon>
        <taxon>Halobacteroidaceae</taxon>
        <taxon>Orenia</taxon>
    </lineage>
</organism>
<comment type="similarity">
    <text evidence="3">Belongs to the DegT/DnrJ/EryC1 family.</text>
</comment>
<evidence type="ECO:0000313" key="4">
    <source>
        <dbReference type="EMBL" id="OCL27630.1"/>
    </source>
</evidence>
<dbReference type="GO" id="GO:0000271">
    <property type="term" value="P:polysaccharide biosynthetic process"/>
    <property type="evidence" value="ECO:0007669"/>
    <property type="project" value="TreeGrafter"/>
</dbReference>
<dbReference type="InterPro" id="IPR015421">
    <property type="entry name" value="PyrdxlP-dep_Trfase_major"/>
</dbReference>
<accession>A0A1C0AB90</accession>
<protein>
    <submittedName>
        <fullName evidence="4">UDP-4-amino-4, 6-dideoxy-N-acetyl-beta-L-altrosamine transaminase</fullName>
    </submittedName>
</protein>
<dbReference type="PANTHER" id="PTHR30244:SF34">
    <property type="entry name" value="DTDP-4-AMINO-4,6-DIDEOXYGALACTOSE TRANSAMINASE"/>
    <property type="match status" value="1"/>
</dbReference>
<dbReference type="CDD" id="cd00616">
    <property type="entry name" value="AHBA_syn"/>
    <property type="match status" value="1"/>
</dbReference>
<keyword evidence="2 3" id="KW-0663">Pyridoxal phosphate</keyword>
<dbReference type="GO" id="GO:0008483">
    <property type="term" value="F:transaminase activity"/>
    <property type="evidence" value="ECO:0007669"/>
    <property type="project" value="TreeGrafter"/>
</dbReference>
<dbReference type="InterPro" id="IPR020026">
    <property type="entry name" value="PseC"/>
</dbReference>
<sequence length="389" mass="44519">MTVNLGGIIVTNRFIPYGKQWIDEDDIQAVVEVLKSDYLTTGPTVKEFEEKFAEYVGAKYAVAVSNGTAALHAASFAAGIKEGDEVITTPLTFAASANCILYQNGVPVFADVDPDTYNINPEEIRKKITSKTKAIIPVHFTGQPCDIDEIHQIAREYNLIVIEDAAHALGARYRGKKIGGLSDMSIFSFHPVKHITTGEGGMITTNSKELYNKLIQFRSHGITKNEDNYINESHGSWYHEQQFLGYNYRMTDIQAALGVSQLNKSDNFLERRREIAQIYNQELKDIEWIKLPYQESERESSWHLYIVQIDEKKLDKSRREVFDYLRKEGLGVQIHYIPVYWHPYYEKLGYNKKLCEVAERIYIKAISLPIYPKMDDIDIDRVIKVLSSI</sequence>
<evidence type="ECO:0000256" key="1">
    <source>
        <dbReference type="PIRSR" id="PIRSR000390-1"/>
    </source>
</evidence>
<dbReference type="GO" id="GO:0030170">
    <property type="term" value="F:pyridoxal phosphate binding"/>
    <property type="evidence" value="ECO:0007669"/>
    <property type="project" value="TreeGrafter"/>
</dbReference>
<keyword evidence="5" id="KW-1185">Reference proteome</keyword>
<comment type="caution">
    <text evidence="4">The sequence shown here is derived from an EMBL/GenBank/DDBJ whole genome shotgun (WGS) entry which is preliminary data.</text>
</comment>
<evidence type="ECO:0000256" key="3">
    <source>
        <dbReference type="RuleBase" id="RU004508"/>
    </source>
</evidence>
<dbReference type="AlphaFoldDB" id="A0A1C0AB90"/>
<dbReference type="SUPFAM" id="SSF53383">
    <property type="entry name" value="PLP-dependent transferases"/>
    <property type="match status" value="1"/>
</dbReference>
<feature type="active site" description="Proton acceptor" evidence="1">
    <location>
        <position position="193"/>
    </location>
</feature>